<gene>
    <name evidence="8" type="ORF">Dsi01nite_068060</name>
</gene>
<dbReference type="InterPro" id="IPR017941">
    <property type="entry name" value="Rieske_2Fe-2S"/>
</dbReference>
<dbReference type="AlphaFoldDB" id="A0A919PPY6"/>
<keyword evidence="9" id="KW-1185">Reference proteome</keyword>
<keyword evidence="3" id="KW-0560">Oxidoreductase</keyword>
<dbReference type="Gene3D" id="2.102.10.10">
    <property type="entry name" value="Rieske [2Fe-2S] iron-sulphur domain"/>
    <property type="match status" value="1"/>
</dbReference>
<dbReference type="Proteomes" id="UP000660611">
    <property type="component" value="Unassembled WGS sequence"/>
</dbReference>
<dbReference type="GO" id="GO:0004497">
    <property type="term" value="F:monooxygenase activity"/>
    <property type="evidence" value="ECO:0007669"/>
    <property type="project" value="UniProtKB-ARBA"/>
</dbReference>
<comment type="caution">
    <text evidence="8">The sequence shown here is derived from an EMBL/GenBank/DDBJ whole genome shotgun (WGS) entry which is preliminary data.</text>
</comment>
<dbReference type="PANTHER" id="PTHR21496">
    <property type="entry name" value="FERREDOXIN-RELATED"/>
    <property type="match status" value="1"/>
</dbReference>
<protein>
    <submittedName>
        <fullName evidence="8">(2Fe-2S)-binding protein</fullName>
    </submittedName>
</protein>
<evidence type="ECO:0000256" key="2">
    <source>
        <dbReference type="ARBA" id="ARBA00022723"/>
    </source>
</evidence>
<evidence type="ECO:0000313" key="9">
    <source>
        <dbReference type="Proteomes" id="UP000660611"/>
    </source>
</evidence>
<dbReference type="GO" id="GO:0051537">
    <property type="term" value="F:2 iron, 2 sulfur cluster binding"/>
    <property type="evidence" value="ECO:0007669"/>
    <property type="project" value="UniProtKB-KW"/>
</dbReference>
<organism evidence="8 9">
    <name type="scientific">Dactylosporangium siamense</name>
    <dbReference type="NCBI Taxonomy" id="685454"/>
    <lineage>
        <taxon>Bacteria</taxon>
        <taxon>Bacillati</taxon>
        <taxon>Actinomycetota</taxon>
        <taxon>Actinomycetes</taxon>
        <taxon>Micromonosporales</taxon>
        <taxon>Micromonosporaceae</taxon>
        <taxon>Dactylosporangium</taxon>
    </lineage>
</organism>
<evidence type="ECO:0000313" key="8">
    <source>
        <dbReference type="EMBL" id="GIG48765.1"/>
    </source>
</evidence>
<evidence type="ECO:0000256" key="4">
    <source>
        <dbReference type="ARBA" id="ARBA00023004"/>
    </source>
</evidence>
<accession>A0A919PPY6</accession>
<dbReference type="GO" id="GO:0046872">
    <property type="term" value="F:metal ion binding"/>
    <property type="evidence" value="ECO:0007669"/>
    <property type="project" value="UniProtKB-KW"/>
</dbReference>
<dbReference type="GO" id="GO:0016705">
    <property type="term" value="F:oxidoreductase activity, acting on paired donors, with incorporation or reduction of molecular oxygen"/>
    <property type="evidence" value="ECO:0007669"/>
    <property type="project" value="UniProtKB-ARBA"/>
</dbReference>
<keyword evidence="2" id="KW-0479">Metal-binding</keyword>
<keyword evidence="6" id="KW-0534">Nitrate assimilation</keyword>
<evidence type="ECO:0000256" key="1">
    <source>
        <dbReference type="ARBA" id="ARBA00022714"/>
    </source>
</evidence>
<evidence type="ECO:0000256" key="6">
    <source>
        <dbReference type="ARBA" id="ARBA00023063"/>
    </source>
</evidence>
<reference evidence="8" key="1">
    <citation type="submission" date="2021-01" db="EMBL/GenBank/DDBJ databases">
        <title>Whole genome shotgun sequence of Dactylosporangium siamense NBRC 106093.</title>
        <authorList>
            <person name="Komaki H."/>
            <person name="Tamura T."/>
        </authorList>
    </citation>
    <scope>NUCLEOTIDE SEQUENCE</scope>
    <source>
        <strain evidence="8">NBRC 106093</strain>
    </source>
</reference>
<dbReference type="RefSeq" id="WP_203850467.1">
    <property type="nucleotide sequence ID" value="NZ_BAAAVW010000023.1"/>
</dbReference>
<dbReference type="Pfam" id="PF13806">
    <property type="entry name" value="Rieske_2"/>
    <property type="match status" value="1"/>
</dbReference>
<evidence type="ECO:0000256" key="5">
    <source>
        <dbReference type="ARBA" id="ARBA00023014"/>
    </source>
</evidence>
<dbReference type="PANTHER" id="PTHR21496:SF23">
    <property type="entry name" value="3-PHENYLPROPIONATE_CINNAMIC ACID DIOXYGENASE FERREDOXIN SUBUNIT"/>
    <property type="match status" value="1"/>
</dbReference>
<dbReference type="SUPFAM" id="SSF50022">
    <property type="entry name" value="ISP domain"/>
    <property type="match status" value="1"/>
</dbReference>
<dbReference type="EMBL" id="BONQ01000108">
    <property type="protein sequence ID" value="GIG48765.1"/>
    <property type="molecule type" value="Genomic_DNA"/>
</dbReference>
<keyword evidence="1" id="KW-0001">2Fe-2S</keyword>
<dbReference type="InterPro" id="IPR012748">
    <property type="entry name" value="Rieske-like_NirD"/>
</dbReference>
<sequence length="106" mass="11150">MSVDAVRTHRLGPVEEIPVGEGRAYAVDGHQVAVFRLRSGALRAVSAVCPHAGGPLADGLIDAKVVICPLHQHVYDLATGCSSTGQPPLRVYDVHTDDDGVLILTT</sequence>
<keyword evidence="4" id="KW-0408">Iron</keyword>
<evidence type="ECO:0000259" key="7">
    <source>
        <dbReference type="PROSITE" id="PS51296"/>
    </source>
</evidence>
<keyword evidence="5" id="KW-0411">Iron-sulfur</keyword>
<dbReference type="PROSITE" id="PS51296">
    <property type="entry name" value="RIESKE"/>
    <property type="match status" value="1"/>
</dbReference>
<dbReference type="InterPro" id="IPR036922">
    <property type="entry name" value="Rieske_2Fe-2S_sf"/>
</dbReference>
<name>A0A919PPY6_9ACTN</name>
<proteinExistence type="predicted"/>
<evidence type="ECO:0000256" key="3">
    <source>
        <dbReference type="ARBA" id="ARBA00023002"/>
    </source>
</evidence>
<feature type="domain" description="Rieske" evidence="7">
    <location>
        <begin position="9"/>
        <end position="103"/>
    </location>
</feature>